<feature type="domain" description="Mechanosensitive ion channel MscS" evidence="8">
    <location>
        <begin position="104"/>
        <end position="170"/>
    </location>
</feature>
<reference evidence="10" key="1">
    <citation type="submission" date="2019-08" db="EMBL/GenBank/DDBJ databases">
        <authorList>
            <person name="Kucharzyk K."/>
            <person name="Murdoch R.W."/>
            <person name="Higgins S."/>
            <person name="Loffler F."/>
        </authorList>
    </citation>
    <scope>NUCLEOTIDE SEQUENCE</scope>
</reference>
<dbReference type="SUPFAM" id="SSF50182">
    <property type="entry name" value="Sm-like ribonucleoproteins"/>
    <property type="match status" value="1"/>
</dbReference>
<organism evidence="10">
    <name type="scientific">bioreactor metagenome</name>
    <dbReference type="NCBI Taxonomy" id="1076179"/>
    <lineage>
        <taxon>unclassified sequences</taxon>
        <taxon>metagenomes</taxon>
        <taxon>ecological metagenomes</taxon>
    </lineage>
</organism>
<dbReference type="SUPFAM" id="SSF82861">
    <property type="entry name" value="Mechanosensitive channel protein MscS (YggB), transmembrane region"/>
    <property type="match status" value="1"/>
</dbReference>
<dbReference type="InterPro" id="IPR045275">
    <property type="entry name" value="MscS_archaea/bacteria_type"/>
</dbReference>
<dbReference type="Pfam" id="PF21082">
    <property type="entry name" value="MS_channel_3rd"/>
    <property type="match status" value="1"/>
</dbReference>
<evidence type="ECO:0000256" key="5">
    <source>
        <dbReference type="ARBA" id="ARBA00022989"/>
    </source>
</evidence>
<keyword evidence="4 7" id="KW-0812">Transmembrane</keyword>
<comment type="caution">
    <text evidence="10">The sequence shown here is derived from an EMBL/GenBank/DDBJ whole genome shotgun (WGS) entry which is preliminary data.</text>
</comment>
<name>A0A644Z023_9ZZZZ</name>
<protein>
    <submittedName>
        <fullName evidence="10">Small-conductance mechanosensitive channel</fullName>
    </submittedName>
</protein>
<comment type="subcellular location">
    <subcellularLocation>
        <location evidence="1">Cell membrane</location>
        <topology evidence="1">Multi-pass membrane protein</topology>
    </subcellularLocation>
</comment>
<dbReference type="InterPro" id="IPR010920">
    <property type="entry name" value="LSM_dom_sf"/>
</dbReference>
<dbReference type="PANTHER" id="PTHR30221:SF1">
    <property type="entry name" value="SMALL-CONDUCTANCE MECHANOSENSITIVE CHANNEL"/>
    <property type="match status" value="1"/>
</dbReference>
<keyword evidence="3" id="KW-1003">Cell membrane</keyword>
<dbReference type="Gene3D" id="1.10.287.1260">
    <property type="match status" value="1"/>
</dbReference>
<evidence type="ECO:0000256" key="2">
    <source>
        <dbReference type="ARBA" id="ARBA00008017"/>
    </source>
</evidence>
<dbReference type="InterPro" id="IPR011014">
    <property type="entry name" value="MscS_channel_TM-2"/>
</dbReference>
<dbReference type="InterPro" id="IPR049278">
    <property type="entry name" value="MS_channel_C"/>
</dbReference>
<evidence type="ECO:0000259" key="9">
    <source>
        <dbReference type="Pfam" id="PF21082"/>
    </source>
</evidence>
<evidence type="ECO:0000313" key="10">
    <source>
        <dbReference type="EMBL" id="MPM33351.1"/>
    </source>
</evidence>
<dbReference type="Pfam" id="PF00924">
    <property type="entry name" value="MS_channel_2nd"/>
    <property type="match status" value="1"/>
</dbReference>
<feature type="transmembrane region" description="Helical" evidence="7">
    <location>
        <begin position="59"/>
        <end position="82"/>
    </location>
</feature>
<sequence length="274" mass="30001">MNFEALWNTALPGAASVTVGRLVYAVITLLICLIVMKILMKLLRRIVKRTKLDERVQKYLLTGLKLALYIVTVVIVVETLGIHSSSLVALLSVASLGVTLAAEDILGNVAGGLVLLSSRPFGIGDFVESDGVSGTVEEITLNHTKLVTPEGLTVLIPNRTLSSGKLTNYTALGRRRICRKVTAPYDASTETVKAACLLALERTPGKLADPAPTVYLTDYQSSAIEYSLYCWSTPENYWDVYLGLGENLRSAFEEKRVKMTYNHLNVHVLNEEKA</sequence>
<gene>
    <name evidence="10" type="primary">mscS_15</name>
    <name evidence="10" type="ORF">SDC9_79924</name>
</gene>
<dbReference type="AlphaFoldDB" id="A0A644Z023"/>
<evidence type="ECO:0000256" key="4">
    <source>
        <dbReference type="ARBA" id="ARBA00022692"/>
    </source>
</evidence>
<dbReference type="PANTHER" id="PTHR30221">
    <property type="entry name" value="SMALL-CONDUCTANCE MECHANOSENSITIVE CHANNEL"/>
    <property type="match status" value="1"/>
</dbReference>
<feature type="transmembrane region" description="Helical" evidence="7">
    <location>
        <begin position="22"/>
        <end position="39"/>
    </location>
</feature>
<evidence type="ECO:0000256" key="1">
    <source>
        <dbReference type="ARBA" id="ARBA00004651"/>
    </source>
</evidence>
<evidence type="ECO:0000259" key="8">
    <source>
        <dbReference type="Pfam" id="PF00924"/>
    </source>
</evidence>
<evidence type="ECO:0000256" key="7">
    <source>
        <dbReference type="SAM" id="Phobius"/>
    </source>
</evidence>
<dbReference type="SUPFAM" id="SSF82689">
    <property type="entry name" value="Mechanosensitive channel protein MscS (YggB), C-terminal domain"/>
    <property type="match status" value="1"/>
</dbReference>
<comment type="similarity">
    <text evidence="2">Belongs to the MscS (TC 1.A.23) family.</text>
</comment>
<dbReference type="EMBL" id="VSSQ01006633">
    <property type="protein sequence ID" value="MPM33351.1"/>
    <property type="molecule type" value="Genomic_DNA"/>
</dbReference>
<dbReference type="Gene3D" id="3.30.70.100">
    <property type="match status" value="1"/>
</dbReference>
<dbReference type="InterPro" id="IPR011066">
    <property type="entry name" value="MscS_channel_C_sf"/>
</dbReference>
<dbReference type="InterPro" id="IPR023408">
    <property type="entry name" value="MscS_beta-dom_sf"/>
</dbReference>
<keyword evidence="5 7" id="KW-1133">Transmembrane helix</keyword>
<feature type="domain" description="Mechanosensitive ion channel MscS C-terminal" evidence="9">
    <location>
        <begin position="181"/>
        <end position="258"/>
    </location>
</feature>
<keyword evidence="6 7" id="KW-0472">Membrane</keyword>
<evidence type="ECO:0000256" key="3">
    <source>
        <dbReference type="ARBA" id="ARBA00022475"/>
    </source>
</evidence>
<proteinExistence type="inferred from homology"/>
<dbReference type="InterPro" id="IPR006685">
    <property type="entry name" value="MscS_channel_2nd"/>
</dbReference>
<dbReference type="Gene3D" id="2.30.30.60">
    <property type="match status" value="1"/>
</dbReference>
<evidence type="ECO:0000256" key="6">
    <source>
        <dbReference type="ARBA" id="ARBA00023136"/>
    </source>
</evidence>
<dbReference type="GO" id="GO:0005886">
    <property type="term" value="C:plasma membrane"/>
    <property type="evidence" value="ECO:0007669"/>
    <property type="project" value="UniProtKB-SubCell"/>
</dbReference>
<dbReference type="GO" id="GO:0008381">
    <property type="term" value="F:mechanosensitive monoatomic ion channel activity"/>
    <property type="evidence" value="ECO:0007669"/>
    <property type="project" value="InterPro"/>
</dbReference>
<accession>A0A644Z023</accession>